<proteinExistence type="predicted"/>
<name>A0AC34R1A2_9BILA</name>
<sequence length="96" mass="11012">MDSYQGTTFAMFLAPQHNADCDWQAFQAIIYNFTDDSIVPRIPLSELLNTNLAIVMTLDTPRKWISLNDIPKKIRIAFFLHLTGEYEIQTSICNVT</sequence>
<dbReference type="Proteomes" id="UP000887576">
    <property type="component" value="Unplaced"/>
</dbReference>
<accession>A0AC34R1A2</accession>
<dbReference type="WBParaSite" id="JU765_v2.g2479.t1">
    <property type="protein sequence ID" value="JU765_v2.g2479.t1"/>
    <property type="gene ID" value="JU765_v2.g2479"/>
</dbReference>
<evidence type="ECO:0000313" key="2">
    <source>
        <dbReference type="WBParaSite" id="JU765_v2.g2479.t1"/>
    </source>
</evidence>
<reference evidence="2" key="1">
    <citation type="submission" date="2022-11" db="UniProtKB">
        <authorList>
            <consortium name="WormBaseParasite"/>
        </authorList>
    </citation>
    <scope>IDENTIFICATION</scope>
</reference>
<organism evidence="1 2">
    <name type="scientific">Panagrolaimus sp. JU765</name>
    <dbReference type="NCBI Taxonomy" id="591449"/>
    <lineage>
        <taxon>Eukaryota</taxon>
        <taxon>Metazoa</taxon>
        <taxon>Ecdysozoa</taxon>
        <taxon>Nematoda</taxon>
        <taxon>Chromadorea</taxon>
        <taxon>Rhabditida</taxon>
        <taxon>Tylenchina</taxon>
        <taxon>Panagrolaimomorpha</taxon>
        <taxon>Panagrolaimoidea</taxon>
        <taxon>Panagrolaimidae</taxon>
        <taxon>Panagrolaimus</taxon>
    </lineage>
</organism>
<protein>
    <submittedName>
        <fullName evidence="2">Uncharacterized protein</fullName>
    </submittedName>
</protein>
<evidence type="ECO:0000313" key="1">
    <source>
        <dbReference type="Proteomes" id="UP000887576"/>
    </source>
</evidence>